<dbReference type="InterPro" id="IPR008906">
    <property type="entry name" value="HATC_C_dom"/>
</dbReference>
<dbReference type="PANTHER" id="PTHR46880">
    <property type="entry name" value="RAS-ASSOCIATING DOMAIN-CONTAINING PROTEIN"/>
    <property type="match status" value="1"/>
</dbReference>
<evidence type="ECO:0000313" key="2">
    <source>
        <dbReference type="EMBL" id="KAK7494480.1"/>
    </source>
</evidence>
<reference evidence="2 3" key="1">
    <citation type="journal article" date="2023" name="Sci. Data">
        <title>Genome assembly of the Korean intertidal mud-creeper Batillaria attramentaria.</title>
        <authorList>
            <person name="Patra A.K."/>
            <person name="Ho P.T."/>
            <person name="Jun S."/>
            <person name="Lee S.J."/>
            <person name="Kim Y."/>
            <person name="Won Y.J."/>
        </authorList>
    </citation>
    <scope>NUCLEOTIDE SEQUENCE [LARGE SCALE GENOMIC DNA]</scope>
    <source>
        <strain evidence="2">Wonlab-2016</strain>
    </source>
</reference>
<dbReference type="PANTHER" id="PTHR46880:SF5">
    <property type="entry name" value="DUF4371 DOMAIN-CONTAINING PROTEIN"/>
    <property type="match status" value="1"/>
</dbReference>
<dbReference type="InterPro" id="IPR012337">
    <property type="entry name" value="RNaseH-like_sf"/>
</dbReference>
<feature type="domain" description="HAT C-terminal dimerisation" evidence="1">
    <location>
        <begin position="258"/>
        <end position="319"/>
    </location>
</feature>
<dbReference type="SUPFAM" id="SSF53098">
    <property type="entry name" value="Ribonuclease H-like"/>
    <property type="match status" value="1"/>
</dbReference>
<protein>
    <recommendedName>
        <fullName evidence="1">HAT C-terminal dimerisation domain-containing protein</fullName>
    </recommendedName>
</protein>
<dbReference type="Pfam" id="PF05699">
    <property type="entry name" value="Dimer_Tnp_hAT"/>
    <property type="match status" value="1"/>
</dbReference>
<organism evidence="2 3">
    <name type="scientific">Batillaria attramentaria</name>
    <dbReference type="NCBI Taxonomy" id="370345"/>
    <lineage>
        <taxon>Eukaryota</taxon>
        <taxon>Metazoa</taxon>
        <taxon>Spiralia</taxon>
        <taxon>Lophotrochozoa</taxon>
        <taxon>Mollusca</taxon>
        <taxon>Gastropoda</taxon>
        <taxon>Caenogastropoda</taxon>
        <taxon>Sorbeoconcha</taxon>
        <taxon>Cerithioidea</taxon>
        <taxon>Batillariidae</taxon>
        <taxon>Batillaria</taxon>
    </lineage>
</organism>
<accession>A0ABD0L4Y7</accession>
<evidence type="ECO:0000259" key="1">
    <source>
        <dbReference type="Pfam" id="PF05699"/>
    </source>
</evidence>
<dbReference type="EMBL" id="JACVVK020000083">
    <property type="protein sequence ID" value="KAK7494480.1"/>
    <property type="molecule type" value="Genomic_DNA"/>
</dbReference>
<dbReference type="AlphaFoldDB" id="A0ABD0L4Y7"/>
<proteinExistence type="predicted"/>
<gene>
    <name evidence="2" type="ORF">BaRGS_00014372</name>
</gene>
<keyword evidence="3" id="KW-1185">Reference proteome</keyword>
<dbReference type="Proteomes" id="UP001519460">
    <property type="component" value="Unassembled WGS sequence"/>
</dbReference>
<sequence>MGGSRNWRPNWADYIDPLDMGYHRCVLEFWEMKELRSTSGELTSHLPSCYVLGVEDGRGIPPMCYTWAAQKDGDNKFLQTQNLDVAQVQLKLQDTLHDLELLKDPAKATGHYQKQLTEDLQAVQLEPDAPSWKTGWHFKNHEVTGFPADHISSIHRDFLDALITNIKKRFLDNEFTSAFAILAMRPIGLYNAEQLAEWGDMKLETLLNHYGSKQTHNWTKNGEAQSTTSESLVDAGDCKEEWRRAKRTALAQDYPRENIRDLWTMMATHHAKEFPNLIKLAELAVTCPLQTADCERGFSAQNRILSALRNRLNPETQNMPMKVKLGDTDSHRAFKIWVNNKPRKLLSGK</sequence>
<comment type="caution">
    <text evidence="2">The sequence shown here is derived from an EMBL/GenBank/DDBJ whole genome shotgun (WGS) entry which is preliminary data.</text>
</comment>
<evidence type="ECO:0000313" key="3">
    <source>
        <dbReference type="Proteomes" id="UP001519460"/>
    </source>
</evidence>
<name>A0ABD0L4Y7_9CAEN</name>